<dbReference type="Gene3D" id="3.40.50.1820">
    <property type="entry name" value="alpha/beta hydrolase"/>
    <property type="match status" value="1"/>
</dbReference>
<keyword evidence="5" id="KW-1185">Reference proteome</keyword>
<dbReference type="SUPFAM" id="SSF53474">
    <property type="entry name" value="alpha/beta-Hydrolases"/>
    <property type="match status" value="1"/>
</dbReference>
<dbReference type="GO" id="GO:0008236">
    <property type="term" value="F:serine-type peptidase activity"/>
    <property type="evidence" value="ECO:0007669"/>
    <property type="project" value="InterPro"/>
</dbReference>
<sequence length="775" mass="88993">MKFKIIYLCWGLLLSVVFSYTADAQDYVDWKRAERFTADSLSGHYRSTGVSANWIEGTRYFYYFIEKNGARDCYLVNASNGKRKLLFDNEKLASEVSRLTGKEYKPEDLKLYRLDFYNKDLSCFYIKKEGKDIKYTISSGTGKVVSERPDAIKKKNAGTSFSFGKGKRPWAKYSADSVYIIYGRNHNLFLSRNGNTLDDWQLTTDGEPYNSYTSNNSEKRDTACAYTSARWIDDTHMIFAFREDKRSIETMTLVNSLSNPRPLADTYKMPMPGDSGVSQYDIQLFDAETRKKIVVPIAKYPDQKVVLSYADVPGYVYMTRRSRPADYIDLCRINTRTGEVEELISDHCVPHMNVQLFNYQLINKGKEILWWSERNGKGQYFLYDENGRLKNAITPADMVAGQIVHLDTLGRTMIVEGYGKEKGINPYYRFFYKVDLDGSHFTLLTPGDGTHSIELSPDKKYLIDNYSRMDMPVVSQLVKIASPKKPMVIEQSDDSELRALGWRPPVLFSMKAADDSTDLYGIMYLPFDLDTTRRYPIITNVYPGPQDDQIPRAFTVDDNYNQSLAQLGFVVINVGARGSSQLRGRDFHCFGYGNLRDYPLADDKHVIEELARRYRFIDIERVGIYGHSGGGFQTVAAMLTYPDFYKVGIAASGNHDNNLYIQWWGETYHGVQSRVDSITGKTVFSCKIPTNNELADRLKGRLMLITGDVDKNVHPSTTFRLAKALMEADKRFDMMIMPGMDHGVGNDYYYNLIRYYFVEHLLNPKREHIDIIHHK</sequence>
<protein>
    <submittedName>
        <fullName evidence="4">X-Pro dipeptidyl-peptidase</fullName>
    </submittedName>
</protein>
<accession>A0A7G1I0K0</accession>
<dbReference type="KEGG" id="copr:Cop2CBH44_31160"/>
<evidence type="ECO:0000313" key="4">
    <source>
        <dbReference type="EMBL" id="BCI64763.1"/>
    </source>
</evidence>
<dbReference type="GO" id="GO:0008239">
    <property type="term" value="F:dipeptidyl-peptidase activity"/>
    <property type="evidence" value="ECO:0007669"/>
    <property type="project" value="TreeGrafter"/>
</dbReference>
<organism evidence="4 5">
    <name type="scientific">Coprobacter secundus subsp. similis</name>
    <dbReference type="NCBI Taxonomy" id="2751153"/>
    <lineage>
        <taxon>Bacteria</taxon>
        <taxon>Pseudomonadati</taxon>
        <taxon>Bacteroidota</taxon>
        <taxon>Bacteroidia</taxon>
        <taxon>Bacteroidales</taxon>
        <taxon>Barnesiellaceae</taxon>
        <taxon>Coprobacter</taxon>
    </lineage>
</organism>
<evidence type="ECO:0000259" key="3">
    <source>
        <dbReference type="Pfam" id="PF00930"/>
    </source>
</evidence>
<dbReference type="EMBL" id="AP023322">
    <property type="protein sequence ID" value="BCI64763.1"/>
    <property type="molecule type" value="Genomic_DNA"/>
</dbReference>
<dbReference type="GO" id="GO:0006508">
    <property type="term" value="P:proteolysis"/>
    <property type="evidence" value="ECO:0007669"/>
    <property type="project" value="InterPro"/>
</dbReference>
<dbReference type="PANTHER" id="PTHR11731:SF193">
    <property type="entry name" value="DIPEPTIDYL PEPTIDASE 9"/>
    <property type="match status" value="1"/>
</dbReference>
<proteinExistence type="predicted"/>
<evidence type="ECO:0000256" key="1">
    <source>
        <dbReference type="SAM" id="SignalP"/>
    </source>
</evidence>
<dbReference type="InterPro" id="IPR029058">
    <property type="entry name" value="AB_hydrolase_fold"/>
</dbReference>
<dbReference type="Proteomes" id="UP000594042">
    <property type="component" value="Chromosome"/>
</dbReference>
<feature type="signal peptide" evidence="1">
    <location>
        <begin position="1"/>
        <end position="24"/>
    </location>
</feature>
<dbReference type="PANTHER" id="PTHR11731">
    <property type="entry name" value="PROTEASE FAMILY S9B,C DIPEPTIDYL-PEPTIDASE IV-RELATED"/>
    <property type="match status" value="1"/>
</dbReference>
<dbReference type="AlphaFoldDB" id="A0A7G1I0K0"/>
<evidence type="ECO:0000313" key="5">
    <source>
        <dbReference type="Proteomes" id="UP000594042"/>
    </source>
</evidence>
<name>A0A7G1I0K0_9BACT</name>
<dbReference type="Gene3D" id="2.140.10.30">
    <property type="entry name" value="Dipeptidylpeptidase IV, N-terminal domain"/>
    <property type="match status" value="1"/>
</dbReference>
<dbReference type="SUPFAM" id="SSF82171">
    <property type="entry name" value="DPP6 N-terminal domain-like"/>
    <property type="match status" value="1"/>
</dbReference>
<reference evidence="5" key="1">
    <citation type="submission" date="2020-07" db="EMBL/GenBank/DDBJ databases">
        <title>Complete genome sequencing of Coprobacter sp. strain 2CBH44.</title>
        <authorList>
            <person name="Sakamoto M."/>
            <person name="Murakami T."/>
            <person name="Mori H."/>
        </authorList>
    </citation>
    <scope>NUCLEOTIDE SEQUENCE [LARGE SCALE GENOMIC DNA]</scope>
    <source>
        <strain evidence="5">2CBH44</strain>
    </source>
</reference>
<feature type="chain" id="PRO_5028952489" evidence="1">
    <location>
        <begin position="25"/>
        <end position="775"/>
    </location>
</feature>
<dbReference type="InterPro" id="IPR001375">
    <property type="entry name" value="Peptidase_S9_cat"/>
</dbReference>
<evidence type="ECO:0000259" key="2">
    <source>
        <dbReference type="Pfam" id="PF00326"/>
    </source>
</evidence>
<dbReference type="RefSeq" id="WP_200755178.1">
    <property type="nucleotide sequence ID" value="NZ_AP023322.1"/>
</dbReference>
<dbReference type="Pfam" id="PF00930">
    <property type="entry name" value="DPPIV_N"/>
    <property type="match status" value="1"/>
</dbReference>
<keyword evidence="1" id="KW-0732">Signal</keyword>
<dbReference type="InterPro" id="IPR002469">
    <property type="entry name" value="Peptidase_S9B_N"/>
</dbReference>
<feature type="domain" description="Dipeptidylpeptidase IV N-terminal" evidence="3">
    <location>
        <begin position="162"/>
        <end position="472"/>
    </location>
</feature>
<feature type="domain" description="Peptidase S9 prolyl oligopeptidase catalytic" evidence="2">
    <location>
        <begin position="561"/>
        <end position="749"/>
    </location>
</feature>
<dbReference type="InterPro" id="IPR050278">
    <property type="entry name" value="Serine_Prot_S9B/DPPIV"/>
</dbReference>
<dbReference type="Pfam" id="PF00326">
    <property type="entry name" value="Peptidase_S9"/>
    <property type="match status" value="1"/>
</dbReference>
<gene>
    <name evidence="4" type="ORF">Cop2CBH44_31160</name>
</gene>